<dbReference type="PROSITE" id="PS00141">
    <property type="entry name" value="ASP_PROTEASE"/>
    <property type="match status" value="1"/>
</dbReference>
<dbReference type="InterPro" id="IPR041588">
    <property type="entry name" value="Integrase_H2C2"/>
</dbReference>
<dbReference type="SUPFAM" id="SSF57756">
    <property type="entry name" value="Retrovirus zinc finger-like domains"/>
    <property type="match status" value="1"/>
</dbReference>
<evidence type="ECO:0000259" key="18">
    <source>
        <dbReference type="PROSITE" id="PS50158"/>
    </source>
</evidence>
<evidence type="ECO:0000256" key="12">
    <source>
        <dbReference type="ARBA" id="ARBA00022918"/>
    </source>
</evidence>
<organism evidence="21 22">
    <name type="scientific">Paspalum notatum var. saurae</name>
    <dbReference type="NCBI Taxonomy" id="547442"/>
    <lineage>
        <taxon>Eukaryota</taxon>
        <taxon>Viridiplantae</taxon>
        <taxon>Streptophyta</taxon>
        <taxon>Embryophyta</taxon>
        <taxon>Tracheophyta</taxon>
        <taxon>Spermatophyta</taxon>
        <taxon>Magnoliopsida</taxon>
        <taxon>Liliopsida</taxon>
        <taxon>Poales</taxon>
        <taxon>Poaceae</taxon>
        <taxon>PACMAD clade</taxon>
        <taxon>Panicoideae</taxon>
        <taxon>Andropogonodae</taxon>
        <taxon>Paspaleae</taxon>
        <taxon>Paspalinae</taxon>
        <taxon>Paspalum</taxon>
    </lineage>
</organism>
<dbReference type="InterPro" id="IPR043128">
    <property type="entry name" value="Rev_trsase/Diguanyl_cyclase"/>
</dbReference>
<dbReference type="Pfam" id="PF17921">
    <property type="entry name" value="Integrase_H2C2"/>
    <property type="match status" value="1"/>
</dbReference>
<keyword evidence="8" id="KW-0255">Endonuclease</keyword>
<keyword evidence="6" id="KW-0479">Metal-binding</keyword>
<dbReference type="InterPro" id="IPR005162">
    <property type="entry name" value="Retrotrans_gag_dom"/>
</dbReference>
<dbReference type="FunFam" id="3.30.70.270:FF:000020">
    <property type="entry name" value="Transposon Tf2-6 polyprotein-like Protein"/>
    <property type="match status" value="1"/>
</dbReference>
<dbReference type="InterPro" id="IPR036397">
    <property type="entry name" value="RNaseH_sf"/>
</dbReference>
<keyword evidence="3" id="KW-0808">Transferase</keyword>
<dbReference type="Pfam" id="PF00078">
    <property type="entry name" value="RVT_1"/>
    <property type="match status" value="1"/>
</dbReference>
<dbReference type="InterPro" id="IPR012337">
    <property type="entry name" value="RNaseH-like_sf"/>
</dbReference>
<feature type="region of interest" description="Disordered" evidence="17">
    <location>
        <begin position="378"/>
        <end position="429"/>
    </location>
</feature>
<reference evidence="21 22" key="1">
    <citation type="submission" date="2024-02" db="EMBL/GenBank/DDBJ databases">
        <title>High-quality chromosome-scale genome assembly of Pensacola bahiagrass (Paspalum notatum Flugge var. saurae).</title>
        <authorList>
            <person name="Vega J.M."/>
            <person name="Podio M."/>
            <person name="Orjuela J."/>
            <person name="Siena L.A."/>
            <person name="Pessino S.C."/>
            <person name="Combes M.C."/>
            <person name="Mariac C."/>
            <person name="Albertini E."/>
            <person name="Pupilli F."/>
            <person name="Ortiz J.P.A."/>
            <person name="Leblanc O."/>
        </authorList>
    </citation>
    <scope>NUCLEOTIDE SEQUENCE [LARGE SCALE GENOMIC DNA]</scope>
    <source>
        <strain evidence="21">R1</strain>
        <tissue evidence="21">Leaf</tissue>
    </source>
</reference>
<feature type="region of interest" description="Disordered" evidence="17">
    <location>
        <begin position="1"/>
        <end position="71"/>
    </location>
</feature>
<gene>
    <name evidence="21" type="ORF">U9M48_000933</name>
</gene>
<dbReference type="CDD" id="cd00303">
    <property type="entry name" value="retropepsin_like"/>
    <property type="match status" value="1"/>
</dbReference>
<evidence type="ECO:0000256" key="15">
    <source>
        <dbReference type="ARBA" id="ARBA00023172"/>
    </source>
</evidence>
<dbReference type="Gene3D" id="3.30.70.270">
    <property type="match status" value="2"/>
</dbReference>
<dbReference type="PANTHER" id="PTHR37984:SF5">
    <property type="entry name" value="PROTEIN NYNRIN-LIKE"/>
    <property type="match status" value="1"/>
</dbReference>
<name>A0AAQ3SEV3_PASNO</name>
<dbReference type="FunFam" id="3.10.20.370:FF:000001">
    <property type="entry name" value="Retrovirus-related Pol polyprotein from transposon 17.6-like protein"/>
    <property type="match status" value="1"/>
</dbReference>
<dbReference type="SUPFAM" id="SSF53098">
    <property type="entry name" value="Ribonuclease H-like"/>
    <property type="match status" value="1"/>
</dbReference>
<feature type="compositionally biased region" description="Pro residues" evidence="17">
    <location>
        <begin position="39"/>
        <end position="49"/>
    </location>
</feature>
<dbReference type="PANTHER" id="PTHR37984">
    <property type="entry name" value="PROTEIN CBG26694"/>
    <property type="match status" value="1"/>
</dbReference>
<evidence type="ECO:0000313" key="21">
    <source>
        <dbReference type="EMBL" id="WVZ49591.1"/>
    </source>
</evidence>
<dbReference type="GO" id="GO:0004519">
    <property type="term" value="F:endonuclease activity"/>
    <property type="evidence" value="ECO:0007669"/>
    <property type="project" value="UniProtKB-KW"/>
</dbReference>
<protein>
    <recommendedName>
        <fullName evidence="1">RNA-directed DNA polymerase</fullName>
        <ecNumber evidence="1">2.7.7.49</ecNumber>
    </recommendedName>
</protein>
<dbReference type="PROSITE" id="PS50994">
    <property type="entry name" value="INTEGRASE"/>
    <property type="match status" value="1"/>
</dbReference>
<feature type="domain" description="Reverse transcriptase" evidence="19">
    <location>
        <begin position="633"/>
        <end position="812"/>
    </location>
</feature>
<evidence type="ECO:0000256" key="9">
    <source>
        <dbReference type="ARBA" id="ARBA00022801"/>
    </source>
</evidence>
<sequence>MFDRDTEGVAPRGRGRARGRGRGRGVVQGRGGPQLEQPQNPPPPNPQEQPNPQNQNNHQIPPPPPNPEFPTLAQIFANQQQFMTAVGNLLTAHAQQQQQNQGGNGHHHGPQPESLARKIESFLKLRPPSFDYSEDPLVAEDWLLEMEKKLDLTTCTDEECVALAAHQLTGSARAWWDSFCVTHADPAHITWDEFAEAFREFYVPKAVMIQKAAEFRRLKQGVMKVQEYASLFTKMMRYAPDDTSTDEKRQYWFLQGLNRGIRTYLVPQTFDSLRTMISKAIALENERVGWESSDSFKRKRAATESRQGNSRRGGFSQSQTSRFAPRSTGFQGNRSFGSPTYQRSNMPPSGPSSWRPPAPAQSSGSSFVFTCFGCGKTGHKASECPERKNSGPYQTPARQPAPGGSVQRPQTRSAPPTRGRLNNLTAEDASEVPDVVTGEFLVNNSLASVLFDSGATSSYVSSKFATKESLVSVARKRPIITSSPLGEISCAWICKGVSILIGGLEFKANLTVLPSGGMDVILGMDWLTKHSGEILCKPRLVRLTHPDGQLVEFVPVRSSTSYLHSLETKTVADVPVVREYPDVFPDDLPGLPPVRAVEFVINLVPGTAPIAKAPYKMSGKEYDELKKQLEELLEKGFIRESASPWGAPVLFVKKKDGSMRMCIDYRDLNAVTIKNKYPLPRIDDLLDRLKGAKYFSKIDLRSGYHQMRIREEDIPKTAFVTRYGHHEFTVVSFGLTNAPAYFMNMMNMIFMKELDLFVVVFIDDILIFSKTREEHELHLRVVLKRLRDNQLYGKFSKCEFWLEKVAFLGHVLTAEGVSVDPEKVEAVSSWKTPRSVTEIRSFLGLAGYYRRFMENFSRIAKPMTGLLKNNVPFEWNDKCEASFQLLKEKLTTAPVLILPDLHKDFVVYCDASRQGLGCVLMQDNKVVSYASRQLRPHEENYPTHDLELAAVVHALKIWRHYLMGNKCKIYTDHKSLKYIFTQSELNMRQRRWLELIKDYELEIHYHPGKANVVADALSRKSYCNLLTGEELSAELCAELEQLRLDFVSTEQLNELRVHSTLEDQIRQGQKTCPSIAELGVGMEKGLLPDFRKDRQGTIWLRNRLCVPKDESIRKMILSEAHCTKYSIHPGSTKMYQDLKKLFWWRRMKRDIAEYVAHCDTCSRIKAERQRPAGLLKPLEIPRWKWENITMDFIVGLPRTKKGNDSIWVIVDRLTKSAHFVPVRTSYRVSELAELYVQNILRLHGTPLSIVSDRGPQFTAQFWKSLHKAMGTKLDFSTAYHPQTDGQTERVNQLLEDLLRACVLTYGPNWEESLPYAEFSYNNSYQASIDMSPFQALYGRQCRTPLMWEEAGERQFFGPAVFEEAAENVAKVRENLRIAQTRQKSYADKRRRELAFDEGNFVYLKVSPLRGTKRFHTRGKLAPRYVGPFKIKQKVGDLAYELELPEHLAGVHPVFHVSQLRKCLRLPEDQISLEAVDLQDSLEYLEYPVQILDRAVQSTRRTDTPVCKVLWSNHSEREATWEKESDLRELYPHLFENE</sequence>
<accession>A0AAQ3SEV3</accession>
<keyword evidence="12" id="KW-0695">RNA-directed DNA polymerase</keyword>
<dbReference type="FunFam" id="3.30.420.10:FF:000032">
    <property type="entry name" value="Retrovirus-related Pol polyprotein from transposon 297-like Protein"/>
    <property type="match status" value="1"/>
</dbReference>
<dbReference type="InterPro" id="IPR016197">
    <property type="entry name" value="Chromo-like_dom_sf"/>
</dbReference>
<evidence type="ECO:0000256" key="8">
    <source>
        <dbReference type="ARBA" id="ARBA00022759"/>
    </source>
</evidence>
<dbReference type="GO" id="GO:0003964">
    <property type="term" value="F:RNA-directed DNA polymerase activity"/>
    <property type="evidence" value="ECO:0007669"/>
    <property type="project" value="UniProtKB-KW"/>
</dbReference>
<keyword evidence="16" id="KW-0862">Zinc</keyword>
<evidence type="ECO:0000259" key="20">
    <source>
        <dbReference type="PROSITE" id="PS50994"/>
    </source>
</evidence>
<dbReference type="Pfam" id="PF03732">
    <property type="entry name" value="Retrotrans_gag"/>
    <property type="match status" value="1"/>
</dbReference>
<keyword evidence="2" id="KW-0645">Protease</keyword>
<dbReference type="GO" id="GO:0004190">
    <property type="term" value="F:aspartic-type endopeptidase activity"/>
    <property type="evidence" value="ECO:0007669"/>
    <property type="project" value="UniProtKB-KW"/>
</dbReference>
<dbReference type="EMBL" id="CP144745">
    <property type="protein sequence ID" value="WVZ49591.1"/>
    <property type="molecule type" value="Genomic_DNA"/>
</dbReference>
<dbReference type="InterPro" id="IPR001969">
    <property type="entry name" value="Aspartic_peptidase_AS"/>
</dbReference>
<dbReference type="GO" id="GO:0006310">
    <property type="term" value="P:DNA recombination"/>
    <property type="evidence" value="ECO:0007669"/>
    <property type="project" value="UniProtKB-KW"/>
</dbReference>
<dbReference type="GO" id="GO:0008270">
    <property type="term" value="F:zinc ion binding"/>
    <property type="evidence" value="ECO:0007669"/>
    <property type="project" value="UniProtKB-KW"/>
</dbReference>
<keyword evidence="13" id="KW-0239">DNA-directed DNA polymerase</keyword>
<feature type="domain" description="CCHC-type" evidence="18">
    <location>
        <begin position="371"/>
        <end position="386"/>
    </location>
</feature>
<keyword evidence="9" id="KW-0378">Hydrolase</keyword>
<dbReference type="SMART" id="SM00343">
    <property type="entry name" value="ZnF_C2HC"/>
    <property type="match status" value="1"/>
</dbReference>
<feature type="compositionally biased region" description="Low complexity" evidence="17">
    <location>
        <begin position="50"/>
        <end position="59"/>
    </location>
</feature>
<feature type="compositionally biased region" description="Pro residues" evidence="17">
    <location>
        <begin position="348"/>
        <end position="359"/>
    </location>
</feature>
<evidence type="ECO:0000256" key="14">
    <source>
        <dbReference type="ARBA" id="ARBA00023125"/>
    </source>
</evidence>
<dbReference type="SUPFAM" id="SSF56672">
    <property type="entry name" value="DNA/RNA polymerases"/>
    <property type="match status" value="1"/>
</dbReference>
<dbReference type="Gene3D" id="3.10.10.10">
    <property type="entry name" value="HIV Type 1 Reverse Transcriptase, subunit A, domain 1"/>
    <property type="match status" value="1"/>
</dbReference>
<evidence type="ECO:0000256" key="16">
    <source>
        <dbReference type="PROSITE-ProRule" id="PRU00047"/>
    </source>
</evidence>
<evidence type="ECO:0000256" key="4">
    <source>
        <dbReference type="ARBA" id="ARBA00022695"/>
    </source>
</evidence>
<dbReference type="InterPro" id="IPR056924">
    <property type="entry name" value="SH3_Tf2-1"/>
</dbReference>
<dbReference type="SUPFAM" id="SSF54160">
    <property type="entry name" value="Chromo domain-like"/>
    <property type="match status" value="1"/>
</dbReference>
<evidence type="ECO:0000256" key="17">
    <source>
        <dbReference type="SAM" id="MobiDB-lite"/>
    </source>
</evidence>
<dbReference type="InterPro" id="IPR021109">
    <property type="entry name" value="Peptidase_aspartic_dom_sf"/>
</dbReference>
<evidence type="ECO:0000256" key="7">
    <source>
        <dbReference type="ARBA" id="ARBA00022750"/>
    </source>
</evidence>
<keyword evidence="11" id="KW-0229">DNA integration</keyword>
<dbReference type="InterPro" id="IPR001878">
    <property type="entry name" value="Znf_CCHC"/>
</dbReference>
<evidence type="ECO:0000256" key="5">
    <source>
        <dbReference type="ARBA" id="ARBA00022722"/>
    </source>
</evidence>
<keyword evidence="10" id="KW-0460">Magnesium</keyword>
<dbReference type="CDD" id="cd01647">
    <property type="entry name" value="RT_LTR"/>
    <property type="match status" value="1"/>
</dbReference>
<dbReference type="Proteomes" id="UP001341281">
    <property type="component" value="Chromosome 01"/>
</dbReference>
<dbReference type="InterPro" id="IPR001584">
    <property type="entry name" value="Integrase_cat-core"/>
</dbReference>
<dbReference type="InterPro" id="IPR050951">
    <property type="entry name" value="Retrovirus_Pol_polyprotein"/>
</dbReference>
<evidence type="ECO:0000256" key="3">
    <source>
        <dbReference type="ARBA" id="ARBA00022679"/>
    </source>
</evidence>
<evidence type="ECO:0000313" key="22">
    <source>
        <dbReference type="Proteomes" id="UP001341281"/>
    </source>
</evidence>
<dbReference type="PROSITE" id="PS50158">
    <property type="entry name" value="ZF_CCHC"/>
    <property type="match status" value="1"/>
</dbReference>
<feature type="compositionally biased region" description="Polar residues" evidence="17">
    <location>
        <begin position="407"/>
        <end position="425"/>
    </location>
</feature>
<evidence type="ECO:0000256" key="13">
    <source>
        <dbReference type="ARBA" id="ARBA00022932"/>
    </source>
</evidence>
<dbReference type="CDD" id="cd09274">
    <property type="entry name" value="RNase_HI_RT_Ty3"/>
    <property type="match status" value="1"/>
</dbReference>
<dbReference type="Pfam" id="PF08284">
    <property type="entry name" value="RVP_2"/>
    <property type="match status" value="1"/>
</dbReference>
<evidence type="ECO:0000259" key="19">
    <source>
        <dbReference type="PROSITE" id="PS50878"/>
    </source>
</evidence>
<keyword evidence="4" id="KW-0548">Nucleotidyltransferase</keyword>
<proteinExistence type="predicted"/>
<dbReference type="GO" id="GO:0015074">
    <property type="term" value="P:DNA integration"/>
    <property type="evidence" value="ECO:0007669"/>
    <property type="project" value="UniProtKB-KW"/>
</dbReference>
<keyword evidence="15" id="KW-0233">DNA recombination</keyword>
<dbReference type="GO" id="GO:0006508">
    <property type="term" value="P:proteolysis"/>
    <property type="evidence" value="ECO:0007669"/>
    <property type="project" value="UniProtKB-KW"/>
</dbReference>
<dbReference type="InterPro" id="IPR043502">
    <property type="entry name" value="DNA/RNA_pol_sf"/>
</dbReference>
<feature type="compositionally biased region" description="Polar residues" evidence="17">
    <location>
        <begin position="304"/>
        <end position="347"/>
    </location>
</feature>
<keyword evidence="7" id="KW-0064">Aspartyl protease</keyword>
<dbReference type="Gene3D" id="1.10.340.70">
    <property type="match status" value="1"/>
</dbReference>
<dbReference type="Pfam" id="PF17917">
    <property type="entry name" value="RT_RNaseH"/>
    <property type="match status" value="1"/>
</dbReference>
<keyword evidence="22" id="KW-1185">Reference proteome</keyword>
<dbReference type="SUPFAM" id="SSF50630">
    <property type="entry name" value="Acid proteases"/>
    <property type="match status" value="1"/>
</dbReference>
<dbReference type="InterPro" id="IPR036875">
    <property type="entry name" value="Znf_CCHC_sf"/>
</dbReference>
<dbReference type="GO" id="GO:0003887">
    <property type="term" value="F:DNA-directed DNA polymerase activity"/>
    <property type="evidence" value="ECO:0007669"/>
    <property type="project" value="UniProtKB-KW"/>
</dbReference>
<keyword evidence="5" id="KW-0540">Nuclease</keyword>
<dbReference type="Pfam" id="PF24626">
    <property type="entry name" value="SH3_Tf2-1"/>
    <property type="match status" value="1"/>
</dbReference>
<keyword evidence="16" id="KW-0863">Zinc-finger</keyword>
<dbReference type="InterPro" id="IPR041373">
    <property type="entry name" value="RT_RNaseH"/>
</dbReference>
<dbReference type="PROSITE" id="PS50878">
    <property type="entry name" value="RT_POL"/>
    <property type="match status" value="1"/>
</dbReference>
<evidence type="ECO:0000256" key="2">
    <source>
        <dbReference type="ARBA" id="ARBA00022670"/>
    </source>
</evidence>
<feature type="domain" description="Integrase catalytic" evidence="20">
    <location>
        <begin position="1177"/>
        <end position="1340"/>
    </location>
</feature>
<feature type="compositionally biased region" description="Basic and acidic residues" evidence="17">
    <location>
        <begin position="380"/>
        <end position="389"/>
    </location>
</feature>
<evidence type="ECO:0000256" key="10">
    <source>
        <dbReference type="ARBA" id="ARBA00022842"/>
    </source>
</evidence>
<dbReference type="Gene3D" id="4.10.60.10">
    <property type="entry name" value="Zinc finger, CCHC-type"/>
    <property type="match status" value="1"/>
</dbReference>
<keyword evidence="14" id="KW-0238">DNA-binding</keyword>
<feature type="region of interest" description="Disordered" evidence="17">
    <location>
        <begin position="94"/>
        <end position="113"/>
    </location>
</feature>
<feature type="compositionally biased region" description="Basic residues" evidence="17">
    <location>
        <begin position="13"/>
        <end position="23"/>
    </location>
</feature>
<dbReference type="EC" id="2.7.7.49" evidence="1"/>
<dbReference type="GO" id="GO:0003677">
    <property type="term" value="F:DNA binding"/>
    <property type="evidence" value="ECO:0007669"/>
    <property type="project" value="UniProtKB-KW"/>
</dbReference>
<feature type="region of interest" description="Disordered" evidence="17">
    <location>
        <begin position="293"/>
        <end position="361"/>
    </location>
</feature>
<evidence type="ECO:0000256" key="6">
    <source>
        <dbReference type="ARBA" id="ARBA00022723"/>
    </source>
</evidence>
<dbReference type="Gene3D" id="2.40.70.10">
    <property type="entry name" value="Acid Proteases"/>
    <property type="match status" value="1"/>
</dbReference>
<dbReference type="InterPro" id="IPR000477">
    <property type="entry name" value="RT_dom"/>
</dbReference>
<dbReference type="Gene3D" id="3.30.420.10">
    <property type="entry name" value="Ribonuclease H-like superfamily/Ribonuclease H"/>
    <property type="match status" value="2"/>
</dbReference>
<evidence type="ECO:0000256" key="1">
    <source>
        <dbReference type="ARBA" id="ARBA00012493"/>
    </source>
</evidence>
<evidence type="ECO:0000256" key="11">
    <source>
        <dbReference type="ARBA" id="ARBA00022908"/>
    </source>
</evidence>